<evidence type="ECO:0000256" key="5">
    <source>
        <dbReference type="ARBA" id="ARBA00022475"/>
    </source>
</evidence>
<dbReference type="GO" id="GO:0046677">
    <property type="term" value="P:response to antibiotic"/>
    <property type="evidence" value="ECO:0007669"/>
    <property type="project" value="UniProtKB-KW"/>
</dbReference>
<reference evidence="11" key="1">
    <citation type="submission" date="2017-02" db="EMBL/GenBank/DDBJ databases">
        <authorList>
            <person name="Regsiter A."/>
            <person name="William W."/>
        </authorList>
    </citation>
    <scope>NUCLEOTIDE SEQUENCE</scope>
    <source>
        <strain evidence="11">BdmA 4</strain>
    </source>
</reference>
<feature type="transmembrane region" description="Helical" evidence="10">
    <location>
        <begin position="388"/>
        <end position="410"/>
    </location>
</feature>
<keyword evidence="7 10" id="KW-1133">Transmembrane helix</keyword>
<dbReference type="PANTHER" id="PTHR43823:SF3">
    <property type="entry name" value="MULTIDRUG EXPORT PROTEIN MEPA"/>
    <property type="match status" value="1"/>
</dbReference>
<dbReference type="InterPro" id="IPR002528">
    <property type="entry name" value="MATE_fam"/>
</dbReference>
<evidence type="ECO:0000256" key="8">
    <source>
        <dbReference type="ARBA" id="ARBA00023136"/>
    </source>
</evidence>
<dbReference type="InterPro" id="IPR048279">
    <property type="entry name" value="MdtK-like"/>
</dbReference>
<dbReference type="EMBL" id="FWDO01000005">
    <property type="protein sequence ID" value="SLM19135.1"/>
    <property type="molecule type" value="Genomic_DNA"/>
</dbReference>
<evidence type="ECO:0000256" key="2">
    <source>
        <dbReference type="ARBA" id="ARBA00008417"/>
    </source>
</evidence>
<dbReference type="CDD" id="cd13143">
    <property type="entry name" value="MATE_MepA_like"/>
    <property type="match status" value="1"/>
</dbReference>
<sequence>MEQKDPRYTKMVQARIGTLILSLSVPTIISMLITSIYNMADTYFVSKLGTSASGAVGVVFSLMAIIQAVGFTVGMGSGSLISRLLGAHRTDEASKVAASGFYMSIFFGGLVAAAGLLFLDPLMQSLGATDTILPYARDYARYILFAAPVMAASFVLNNILRAEGQARLAMVGIATGGILNCGLDPLFIFVFKMGISGAAIATALSQLISMLILLSCFVRGKTVCKLGLSKISRTPDTYLQILKNGLPSFCRQGLASISTVALNVNAAVYGDAAVAAMSIVGKIFMFIFSFTLGIGQGYQPVLGYNYGAKKFGRVREAFFFTLKTCMAIMTVCSIGGFAAAPFLMKLFIATDPAVVAIGAKALRAQCLAMPLIPLGVMCNMTFQSIGKSWTATFLAAARQGIFFLPLILVLPRFLGLTGVQITQPLADLCTFLCCLPFTFHFFRELKAEKTVAT</sequence>
<keyword evidence="6 10" id="KW-0812">Transmembrane</keyword>
<evidence type="ECO:0000256" key="6">
    <source>
        <dbReference type="ARBA" id="ARBA00022692"/>
    </source>
</evidence>
<dbReference type="AlphaFoldDB" id="A0A3P3XS76"/>
<feature type="transmembrane region" description="Helical" evidence="10">
    <location>
        <begin position="279"/>
        <end position="298"/>
    </location>
</feature>
<feature type="transmembrane region" description="Helical" evidence="10">
    <location>
        <begin position="96"/>
        <end position="119"/>
    </location>
</feature>
<name>A0A3P3XS76_9SPIR</name>
<feature type="transmembrane region" description="Helical" evidence="10">
    <location>
        <begin position="364"/>
        <end position="382"/>
    </location>
</feature>
<dbReference type="PANTHER" id="PTHR43823">
    <property type="entry name" value="SPORULATION PROTEIN YKVU"/>
    <property type="match status" value="1"/>
</dbReference>
<dbReference type="GO" id="GO:0042910">
    <property type="term" value="F:xenobiotic transmembrane transporter activity"/>
    <property type="evidence" value="ECO:0007669"/>
    <property type="project" value="InterPro"/>
</dbReference>
<feature type="transmembrane region" description="Helical" evidence="10">
    <location>
        <begin position="139"/>
        <end position="156"/>
    </location>
</feature>
<feature type="transmembrane region" description="Helical" evidence="10">
    <location>
        <begin position="168"/>
        <end position="191"/>
    </location>
</feature>
<dbReference type="NCBIfam" id="TIGR00797">
    <property type="entry name" value="matE"/>
    <property type="match status" value="1"/>
</dbReference>
<organism evidence="11">
    <name type="scientific">uncultured spirochete</name>
    <dbReference type="NCBI Taxonomy" id="156406"/>
    <lineage>
        <taxon>Bacteria</taxon>
        <taxon>Pseudomonadati</taxon>
        <taxon>Spirochaetota</taxon>
        <taxon>Spirochaetia</taxon>
        <taxon>Spirochaetales</taxon>
        <taxon>environmental samples</taxon>
    </lineage>
</organism>
<feature type="transmembrane region" description="Helical" evidence="10">
    <location>
        <begin position="197"/>
        <end position="218"/>
    </location>
</feature>
<evidence type="ECO:0000256" key="3">
    <source>
        <dbReference type="ARBA" id="ARBA00022106"/>
    </source>
</evidence>
<dbReference type="GO" id="GO:0015297">
    <property type="term" value="F:antiporter activity"/>
    <property type="evidence" value="ECO:0007669"/>
    <property type="project" value="InterPro"/>
</dbReference>
<keyword evidence="5" id="KW-1003">Cell membrane</keyword>
<protein>
    <recommendedName>
        <fullName evidence="3">Multidrug export protein MepA</fullName>
    </recommendedName>
</protein>
<comment type="subcellular location">
    <subcellularLocation>
        <location evidence="1">Cell membrane</location>
        <topology evidence="1">Multi-pass membrane protein</topology>
    </subcellularLocation>
</comment>
<feature type="transmembrane region" description="Helical" evidence="10">
    <location>
        <begin position="318"/>
        <end position="343"/>
    </location>
</feature>
<evidence type="ECO:0000256" key="4">
    <source>
        <dbReference type="ARBA" id="ARBA00022448"/>
    </source>
</evidence>
<dbReference type="Pfam" id="PF01554">
    <property type="entry name" value="MatE"/>
    <property type="match status" value="2"/>
</dbReference>
<dbReference type="InterPro" id="IPR045070">
    <property type="entry name" value="MATE_MepA-like"/>
</dbReference>
<gene>
    <name evidence="11" type="ORF">SPIRO4BDMA_50650</name>
</gene>
<dbReference type="PIRSF" id="PIRSF006603">
    <property type="entry name" value="DinF"/>
    <property type="match status" value="1"/>
</dbReference>
<evidence type="ECO:0000256" key="9">
    <source>
        <dbReference type="ARBA" id="ARBA00023251"/>
    </source>
</evidence>
<evidence type="ECO:0000256" key="7">
    <source>
        <dbReference type="ARBA" id="ARBA00022989"/>
    </source>
</evidence>
<comment type="similarity">
    <text evidence="2">Belongs to the multi antimicrobial extrusion (MATE) (TC 2.A.66.1) family. MepA subfamily.</text>
</comment>
<feature type="transmembrane region" description="Helical" evidence="10">
    <location>
        <begin position="20"/>
        <end position="40"/>
    </location>
</feature>
<dbReference type="GO" id="GO:0005886">
    <property type="term" value="C:plasma membrane"/>
    <property type="evidence" value="ECO:0007669"/>
    <property type="project" value="UniProtKB-SubCell"/>
</dbReference>
<proteinExistence type="inferred from homology"/>
<dbReference type="InterPro" id="IPR051327">
    <property type="entry name" value="MATE_MepA_subfamily"/>
</dbReference>
<keyword evidence="4" id="KW-0813">Transport</keyword>
<keyword evidence="9" id="KW-0046">Antibiotic resistance</keyword>
<evidence type="ECO:0000256" key="1">
    <source>
        <dbReference type="ARBA" id="ARBA00004651"/>
    </source>
</evidence>
<evidence type="ECO:0000256" key="10">
    <source>
        <dbReference type="SAM" id="Phobius"/>
    </source>
</evidence>
<feature type="transmembrane region" description="Helical" evidence="10">
    <location>
        <begin position="52"/>
        <end position="75"/>
    </location>
</feature>
<evidence type="ECO:0000313" key="11">
    <source>
        <dbReference type="EMBL" id="SLM19135.1"/>
    </source>
</evidence>
<keyword evidence="8 10" id="KW-0472">Membrane</keyword>
<accession>A0A3P3XS76</accession>